<proteinExistence type="predicted"/>
<evidence type="ECO:0000313" key="3">
    <source>
        <dbReference type="EMBL" id="KAH0453775.1"/>
    </source>
</evidence>
<dbReference type="PANTHER" id="PTHR47926">
    <property type="entry name" value="PENTATRICOPEPTIDE REPEAT-CONTAINING PROTEIN"/>
    <property type="match status" value="1"/>
</dbReference>
<dbReference type="Proteomes" id="UP000775213">
    <property type="component" value="Unassembled WGS sequence"/>
</dbReference>
<dbReference type="Pfam" id="PF20431">
    <property type="entry name" value="E_motif"/>
    <property type="match status" value="1"/>
</dbReference>
<dbReference type="Gene3D" id="1.25.40.10">
    <property type="entry name" value="Tetratricopeptide repeat domain"/>
    <property type="match status" value="3"/>
</dbReference>
<dbReference type="PROSITE" id="PS51375">
    <property type="entry name" value="PPR"/>
    <property type="match status" value="2"/>
</dbReference>
<keyword evidence="1" id="KW-0677">Repeat</keyword>
<dbReference type="EMBL" id="JAGFBR010000016">
    <property type="protein sequence ID" value="KAH0453775.1"/>
    <property type="molecule type" value="Genomic_DNA"/>
</dbReference>
<name>A0AAV7GC59_DENCH</name>
<feature type="repeat" description="PPR" evidence="2">
    <location>
        <begin position="140"/>
        <end position="175"/>
    </location>
</feature>
<reference evidence="3 4" key="1">
    <citation type="journal article" date="2021" name="Hortic Res">
        <title>Chromosome-scale assembly of the Dendrobium chrysotoxum genome enhances the understanding of orchid evolution.</title>
        <authorList>
            <person name="Zhang Y."/>
            <person name="Zhang G.Q."/>
            <person name="Zhang D."/>
            <person name="Liu X.D."/>
            <person name="Xu X.Y."/>
            <person name="Sun W.H."/>
            <person name="Yu X."/>
            <person name="Zhu X."/>
            <person name="Wang Z.W."/>
            <person name="Zhao X."/>
            <person name="Zhong W.Y."/>
            <person name="Chen H."/>
            <person name="Yin W.L."/>
            <person name="Huang T."/>
            <person name="Niu S.C."/>
            <person name="Liu Z.J."/>
        </authorList>
    </citation>
    <scope>NUCLEOTIDE SEQUENCE [LARGE SCALE GENOMIC DNA]</scope>
    <source>
        <strain evidence="3">Lindl</strain>
    </source>
</reference>
<dbReference type="FunFam" id="1.25.40.10:FF:000090">
    <property type="entry name" value="Pentatricopeptide repeat-containing protein, chloroplastic"/>
    <property type="match status" value="1"/>
</dbReference>
<dbReference type="InterPro" id="IPR011990">
    <property type="entry name" value="TPR-like_helical_dom_sf"/>
</dbReference>
<comment type="caution">
    <text evidence="3">The sequence shown here is derived from an EMBL/GenBank/DDBJ whole genome shotgun (WGS) entry which is preliminary data.</text>
</comment>
<dbReference type="GO" id="GO:0009451">
    <property type="term" value="P:RNA modification"/>
    <property type="evidence" value="ECO:0007669"/>
    <property type="project" value="InterPro"/>
</dbReference>
<dbReference type="AlphaFoldDB" id="A0AAV7GC59"/>
<dbReference type="PANTHER" id="PTHR47926:SF452">
    <property type="entry name" value="PENTATRICOPEPTIDE REPEAT-CONTAINING PROTEIN"/>
    <property type="match status" value="1"/>
</dbReference>
<evidence type="ECO:0008006" key="5">
    <source>
        <dbReference type="Google" id="ProtNLM"/>
    </source>
</evidence>
<evidence type="ECO:0000256" key="2">
    <source>
        <dbReference type="PROSITE-ProRule" id="PRU00708"/>
    </source>
</evidence>
<evidence type="ECO:0000256" key="1">
    <source>
        <dbReference type="ARBA" id="ARBA00022737"/>
    </source>
</evidence>
<dbReference type="InterPro" id="IPR046848">
    <property type="entry name" value="E_motif"/>
</dbReference>
<dbReference type="InterPro" id="IPR046960">
    <property type="entry name" value="PPR_At4g14850-like_plant"/>
</dbReference>
<gene>
    <name evidence="3" type="ORF">IEQ34_018099</name>
</gene>
<protein>
    <recommendedName>
        <fullName evidence="5">Pentatricopeptide repeat-containing protein</fullName>
    </recommendedName>
</protein>
<dbReference type="NCBIfam" id="TIGR00756">
    <property type="entry name" value="PPR"/>
    <property type="match status" value="4"/>
</dbReference>
<evidence type="ECO:0000313" key="4">
    <source>
        <dbReference type="Proteomes" id="UP000775213"/>
    </source>
</evidence>
<accession>A0AAV7GC59</accession>
<feature type="repeat" description="PPR" evidence="2">
    <location>
        <begin position="382"/>
        <end position="416"/>
    </location>
</feature>
<dbReference type="GO" id="GO:0003723">
    <property type="term" value="F:RNA binding"/>
    <property type="evidence" value="ECO:0007669"/>
    <property type="project" value="InterPro"/>
</dbReference>
<sequence length="600" mass="67133">MLSYPFTAISELKALTALIRSTLHSTHLLQILTRVFHLGAHQNNFLVTILIGRLRLPEQAINLLRLLHRPNILPFNAAIRILSDSSPSKAVSLFLSLKRLSLSPNDFTFSELFRACSFSRNAFHVFQLHAQVTKSRYSSDPFVCNALLSAYAKGIGLLAYARKLFDEMPEKGMVCRWTCLIAGHAQFGDGEEAISLFIDMIEENFIPEDDTMVSVLSACSSLEGGKADKWLRIIEEYSNKDSVIIVLIFLYGKLGRVEESRDLFEKMRKRESGSVSIVAWNAVITSHVQNGEPIEALNIFHCMLSYSSPKPNHVTIVSMLSACAMVGDLNLGRWAHEYMKCRGGQGVLESNKILGTAFIDMYSKCGSLKEAKQVFNRMVLKDVVSFNAMIMGLAINGEEMVALRVFCDMEKLNVVPNDGTFLGLLCACTHSGMVDEGRLIFNDMQKKYSISPKLEHYACFTNLLARANFIEEALEVVKTMPIEPNGLVWGSLLGACLVHFKVDIAHDVARRFLDADSENSAGYVMLSNVYAVDQNWEDIEELRRLMKVRGVRKQPGCSWISINGTLHEFHAGCSLCSQMEMIYCMLNSLSGELRSFYSGD</sequence>
<dbReference type="InterPro" id="IPR002885">
    <property type="entry name" value="PPR_rpt"/>
</dbReference>
<dbReference type="Pfam" id="PF01535">
    <property type="entry name" value="PPR"/>
    <property type="match status" value="4"/>
</dbReference>
<keyword evidence="4" id="KW-1185">Reference proteome</keyword>
<dbReference type="Pfam" id="PF13041">
    <property type="entry name" value="PPR_2"/>
    <property type="match status" value="1"/>
</dbReference>
<organism evidence="3 4">
    <name type="scientific">Dendrobium chrysotoxum</name>
    <name type="common">Orchid</name>
    <dbReference type="NCBI Taxonomy" id="161865"/>
    <lineage>
        <taxon>Eukaryota</taxon>
        <taxon>Viridiplantae</taxon>
        <taxon>Streptophyta</taxon>
        <taxon>Embryophyta</taxon>
        <taxon>Tracheophyta</taxon>
        <taxon>Spermatophyta</taxon>
        <taxon>Magnoliopsida</taxon>
        <taxon>Liliopsida</taxon>
        <taxon>Asparagales</taxon>
        <taxon>Orchidaceae</taxon>
        <taxon>Epidendroideae</taxon>
        <taxon>Malaxideae</taxon>
        <taxon>Dendrobiinae</taxon>
        <taxon>Dendrobium</taxon>
    </lineage>
</organism>